<evidence type="ECO:0000313" key="6">
    <source>
        <dbReference type="EMBL" id="RXS94295.1"/>
    </source>
</evidence>
<keyword evidence="3" id="KW-0998">Cell outer membrane</keyword>
<comment type="caution">
    <text evidence="6">The sequence shown here is derived from an EMBL/GenBank/DDBJ whole genome shotgun (WGS) entry which is preliminary data.</text>
</comment>
<dbReference type="Gene3D" id="2.60.40.1120">
    <property type="entry name" value="Carboxypeptidase-like, regulatory domain"/>
    <property type="match status" value="1"/>
</dbReference>
<organism evidence="6 7">
    <name type="scientific">Silvibacterium dinghuense</name>
    <dbReference type="NCBI Taxonomy" id="1560006"/>
    <lineage>
        <taxon>Bacteria</taxon>
        <taxon>Pseudomonadati</taxon>
        <taxon>Acidobacteriota</taxon>
        <taxon>Terriglobia</taxon>
        <taxon>Terriglobales</taxon>
        <taxon>Acidobacteriaceae</taxon>
        <taxon>Silvibacterium</taxon>
    </lineage>
</organism>
<feature type="transmembrane region" description="Helical" evidence="4">
    <location>
        <begin position="50"/>
        <end position="69"/>
    </location>
</feature>
<protein>
    <submittedName>
        <fullName evidence="6">TonB-dependent receptor</fullName>
    </submittedName>
</protein>
<dbReference type="InterPro" id="IPR008969">
    <property type="entry name" value="CarboxyPept-like_regulatory"/>
</dbReference>
<proteinExistence type="predicted"/>
<keyword evidence="7" id="KW-1185">Reference proteome</keyword>
<feature type="domain" description="TonB-dependent transporter Oar-like beta-barrel" evidence="5">
    <location>
        <begin position="296"/>
        <end position="1143"/>
    </location>
</feature>
<dbReference type="InterPro" id="IPR057601">
    <property type="entry name" value="Oar-like_b-barrel"/>
</dbReference>
<keyword evidence="4" id="KW-0812">Transmembrane</keyword>
<keyword evidence="4" id="KW-1133">Transmembrane helix</keyword>
<evidence type="ECO:0000256" key="2">
    <source>
        <dbReference type="ARBA" id="ARBA00023136"/>
    </source>
</evidence>
<evidence type="ECO:0000259" key="5">
    <source>
        <dbReference type="Pfam" id="PF25183"/>
    </source>
</evidence>
<keyword evidence="6" id="KW-0675">Receptor</keyword>
<dbReference type="EMBL" id="SDMK01000003">
    <property type="protein sequence ID" value="RXS94295.1"/>
    <property type="molecule type" value="Genomic_DNA"/>
</dbReference>
<evidence type="ECO:0000256" key="1">
    <source>
        <dbReference type="ARBA" id="ARBA00004442"/>
    </source>
</evidence>
<dbReference type="SUPFAM" id="SSF49464">
    <property type="entry name" value="Carboxypeptidase regulatory domain-like"/>
    <property type="match status" value="1"/>
</dbReference>
<dbReference type="Gene3D" id="2.40.170.20">
    <property type="entry name" value="TonB-dependent receptor, beta-barrel domain"/>
    <property type="match status" value="1"/>
</dbReference>
<dbReference type="InterPro" id="IPR036942">
    <property type="entry name" value="Beta-barrel_TonB_sf"/>
</dbReference>
<evidence type="ECO:0000313" key="7">
    <source>
        <dbReference type="Proteomes" id="UP000290253"/>
    </source>
</evidence>
<accession>A0A4Q1SB56</accession>
<sequence length="1150" mass="124450">MTKTITKTLQGRRIRRLSMTAQTQGWFFRCIATDRTSRFCFRGQRGDKYISLRSALVVLALFFGFSFGLHAQNTAAQLGGTITDTSGAVVANAHLSIKNEGTGLVREADSDASGTYVFRALPPGVYTLTVGAPGFESFVQKGIQLTVAQNATLAVGLKIGSTSDTVTVTGGAELINTTSAELGQVIGQNQVTELPLNGRDPSNLVFVAAGVSNELFSQASTLTGSNSFATESGASAGGQRQGSAWYLLDGVANMDTFDLLASPFPDSDATQEFRVVTNNFDAQYGFAPMAIVSIQTRSGTNEFHGGLFEFVRNNDLNAKNYFTGAVDLLKQNQFGGYIGGPVLRNKLFFFTNYQGTRRSYNSSSNVTYTPTQAMLDGDFSSVPASNLTGPLAGVFQTVDGKAQQVSTSLFSPGALAIAKSLPLGSNAATGETNYATPAETQTYNQLTSRLDYNLSQKQQIFARSFLYTFNQPGRTTVGDILSGVNANTGVYLNLAAGHTWTISPTLLNSAILSWQQYDFSTGTKEYNASGQPVCLSEYIAVSDPTGECYIGGLEAFDGNSLYGGGLGFSAFTGDPNDTHRRYWIFTDTLTKTLGKHTLLAGANLMHRYGYEYYGGEVNAQVDFTGQYTGFPLADFLLGYLYSMSQGAGESGSEQGWLMGYFVQDQYKLRPNLTVTAGLRWDPNFALTIAHGRGAAFIPGQQSTRYPNAPLGLVFVGDKGVGPGVMPSTYGYFEPRLGIAWQARSNTVVRAAFGMFTTPMEDAFYNHVWDAAPFAPDYSLNGGSTTPLDFDKPWSSFTATGGVSPFPPFASPSQVPSSNVTFTTPVALPAVFSTNLKLGITQTWNLSLEQQFAKNWALHIAYVGAESFHQATTVDQNPGHYFGTPTNANNGSRTTYPNFSAIIQVQDGATSHYSALQAGIQKHLSWGLQFQSNFTWSRDTDVGGSGDPSFESSVSDPYSIRHDYGLSSLNYPIMWVSDFVYEFPKLEHSGLLMKNVLGGWEFSGLYTAMSGPPFTMNGGEGNNNSFFNENQDRADVVPGQHANVRQGGKSHWLNSYFNTAAFTNNAYGTPGNSQKFSIQEAPIETADLAVLKNWTIRQQYKLQFRWEAFNALNHPSFGQPDSNPGDSNFGQITSIGNVAPRVMQGALKFTF</sequence>
<gene>
    <name evidence="6" type="ORF">ESZ00_14425</name>
</gene>
<dbReference type="Proteomes" id="UP000290253">
    <property type="component" value="Unassembled WGS sequence"/>
</dbReference>
<keyword evidence="2 4" id="KW-0472">Membrane</keyword>
<comment type="subcellular location">
    <subcellularLocation>
        <location evidence="1">Cell outer membrane</location>
    </subcellularLocation>
</comment>
<dbReference type="SUPFAM" id="SSF56935">
    <property type="entry name" value="Porins"/>
    <property type="match status" value="1"/>
</dbReference>
<dbReference type="Pfam" id="PF13620">
    <property type="entry name" value="CarboxypepD_reg"/>
    <property type="match status" value="1"/>
</dbReference>
<dbReference type="OrthoDB" id="97893at2"/>
<dbReference type="Pfam" id="PF25183">
    <property type="entry name" value="OMP_b-brl_4"/>
    <property type="match status" value="1"/>
</dbReference>
<dbReference type="AlphaFoldDB" id="A0A4Q1SB56"/>
<evidence type="ECO:0000256" key="3">
    <source>
        <dbReference type="ARBA" id="ARBA00023237"/>
    </source>
</evidence>
<reference evidence="6 7" key="1">
    <citation type="journal article" date="2016" name="Int. J. Syst. Evol. Microbiol.">
        <title>Acidipila dinghuensis sp. nov., an acidobacterium isolated from forest soil.</title>
        <authorList>
            <person name="Jiang Y.W."/>
            <person name="Wang J."/>
            <person name="Chen M.H."/>
            <person name="Lv Y.Y."/>
            <person name="Qiu L.H."/>
        </authorList>
    </citation>
    <scope>NUCLEOTIDE SEQUENCE [LARGE SCALE GENOMIC DNA]</scope>
    <source>
        <strain evidence="6 7">DHOF10</strain>
    </source>
</reference>
<name>A0A4Q1SB56_9BACT</name>
<dbReference type="GO" id="GO:0009279">
    <property type="term" value="C:cell outer membrane"/>
    <property type="evidence" value="ECO:0007669"/>
    <property type="project" value="UniProtKB-SubCell"/>
</dbReference>
<evidence type="ECO:0000256" key="4">
    <source>
        <dbReference type="SAM" id="Phobius"/>
    </source>
</evidence>